<evidence type="ECO:0008006" key="3">
    <source>
        <dbReference type="Google" id="ProtNLM"/>
    </source>
</evidence>
<comment type="caution">
    <text evidence="1">The sequence shown here is derived from an EMBL/GenBank/DDBJ whole genome shotgun (WGS) entry which is preliminary data.</text>
</comment>
<dbReference type="Gene3D" id="3.40.50.150">
    <property type="entry name" value="Vaccinia Virus protein VP39"/>
    <property type="match status" value="1"/>
</dbReference>
<dbReference type="EMBL" id="JALNMH010000003">
    <property type="protein sequence ID" value="MCK7593078.1"/>
    <property type="molecule type" value="Genomic_DNA"/>
</dbReference>
<name>A0ABT0GEV1_9GAMM</name>
<evidence type="ECO:0000313" key="1">
    <source>
        <dbReference type="EMBL" id="MCK7593078.1"/>
    </source>
</evidence>
<proteinExistence type="predicted"/>
<dbReference type="Proteomes" id="UP001431449">
    <property type="component" value="Unassembled WGS sequence"/>
</dbReference>
<reference evidence="1" key="1">
    <citation type="submission" date="2022-04" db="EMBL/GenBank/DDBJ databases">
        <title>Lysobacter sp. CAU 1642 isolated from sea sand.</title>
        <authorList>
            <person name="Kim W."/>
        </authorList>
    </citation>
    <scope>NUCLEOTIDE SEQUENCE</scope>
    <source>
        <strain evidence="1">CAU 1642</strain>
    </source>
</reference>
<keyword evidence="2" id="KW-1185">Reference proteome</keyword>
<gene>
    <name evidence="1" type="ORF">M0G41_05265</name>
</gene>
<dbReference type="InterPro" id="IPR029063">
    <property type="entry name" value="SAM-dependent_MTases_sf"/>
</dbReference>
<dbReference type="SUPFAM" id="SSF53335">
    <property type="entry name" value="S-adenosyl-L-methionine-dependent methyltransferases"/>
    <property type="match status" value="1"/>
</dbReference>
<dbReference type="RefSeq" id="WP_248206090.1">
    <property type="nucleotide sequence ID" value="NZ_JALNMH010000003.1"/>
</dbReference>
<organism evidence="1 2">
    <name type="scientific">Pseudomarimonas salicorniae</name>
    <dbReference type="NCBI Taxonomy" id="2933270"/>
    <lineage>
        <taxon>Bacteria</taxon>
        <taxon>Pseudomonadati</taxon>
        <taxon>Pseudomonadota</taxon>
        <taxon>Gammaproteobacteria</taxon>
        <taxon>Lysobacterales</taxon>
        <taxon>Lysobacteraceae</taxon>
        <taxon>Pseudomarimonas</taxon>
    </lineage>
</organism>
<dbReference type="CDD" id="cd02440">
    <property type="entry name" value="AdoMet_MTases"/>
    <property type="match status" value="1"/>
</dbReference>
<accession>A0ABT0GEV1</accession>
<protein>
    <recommendedName>
        <fullName evidence="3">Methyltransferase domain-containing protein</fullName>
    </recommendedName>
</protein>
<evidence type="ECO:0000313" key="2">
    <source>
        <dbReference type="Proteomes" id="UP001431449"/>
    </source>
</evidence>
<sequence length="239" mass="27081">MREVIAREGVFAGVRRVVASLRWRFDARHAAVRAVMRENAAFDRLNSTDTGGEIPLTQLGIDPEEARRGNGVYRAISTSHFETALSLFPHRHEDFVFIDYGSGKGKALLLAAAHPYRRIIGIEYSPLLHRQAQLNVHRARKLIGRGARIETVCANACDYEPPDEALVCFFFNPFDAATWRVVLSRLRDQFQANQRTILIVYMNIRDISELGDVFGAFSQFVTVARTKTVHILMARARRP</sequence>